<reference evidence="1" key="1">
    <citation type="submission" date="2023-10" db="EMBL/GenBank/DDBJ databases">
        <authorList>
            <person name="Rodriguez Cubillos JULIANA M."/>
            <person name="De Vega J."/>
        </authorList>
    </citation>
    <scope>NUCLEOTIDE SEQUENCE</scope>
</reference>
<sequence>MAEICGAMRAIELANCRNWKNRWLESDSTIVVMTFNSSVLVPWELSNRWRNCPRITRSMNFVVSHVYRKGNQCADGLANIGLTIDRFTI</sequence>
<dbReference type="Proteomes" id="UP001177021">
    <property type="component" value="Unassembled WGS sequence"/>
</dbReference>
<comment type="caution">
    <text evidence="1">The sequence shown here is derived from an EMBL/GenBank/DDBJ whole genome shotgun (WGS) entry which is preliminary data.</text>
</comment>
<organism evidence="1 2">
    <name type="scientific">Trifolium pratense</name>
    <name type="common">Red clover</name>
    <dbReference type="NCBI Taxonomy" id="57577"/>
    <lineage>
        <taxon>Eukaryota</taxon>
        <taxon>Viridiplantae</taxon>
        <taxon>Streptophyta</taxon>
        <taxon>Embryophyta</taxon>
        <taxon>Tracheophyta</taxon>
        <taxon>Spermatophyta</taxon>
        <taxon>Magnoliopsida</taxon>
        <taxon>eudicotyledons</taxon>
        <taxon>Gunneridae</taxon>
        <taxon>Pentapetalae</taxon>
        <taxon>rosids</taxon>
        <taxon>fabids</taxon>
        <taxon>Fabales</taxon>
        <taxon>Fabaceae</taxon>
        <taxon>Papilionoideae</taxon>
        <taxon>50 kb inversion clade</taxon>
        <taxon>NPAAA clade</taxon>
        <taxon>Hologalegina</taxon>
        <taxon>IRL clade</taxon>
        <taxon>Trifolieae</taxon>
        <taxon>Trifolium</taxon>
    </lineage>
</organism>
<protein>
    <submittedName>
        <fullName evidence="1">Uncharacterized protein</fullName>
    </submittedName>
</protein>
<name>A0ACB0JLG3_TRIPR</name>
<accession>A0ACB0JLG3</accession>
<dbReference type="EMBL" id="CASHSV030000034">
    <property type="protein sequence ID" value="CAJ2644469.1"/>
    <property type="molecule type" value="Genomic_DNA"/>
</dbReference>
<evidence type="ECO:0000313" key="2">
    <source>
        <dbReference type="Proteomes" id="UP001177021"/>
    </source>
</evidence>
<evidence type="ECO:0000313" key="1">
    <source>
        <dbReference type="EMBL" id="CAJ2644469.1"/>
    </source>
</evidence>
<keyword evidence="2" id="KW-1185">Reference proteome</keyword>
<gene>
    <name evidence="1" type="ORF">MILVUS5_LOCUS13481</name>
</gene>
<proteinExistence type="predicted"/>